<dbReference type="PANTHER" id="PTHR30270:SF0">
    <property type="entry name" value="THIAMINE-MONOPHOSPHATE KINASE"/>
    <property type="match status" value="1"/>
</dbReference>
<comment type="caution">
    <text evidence="2">Lacks conserved residue(s) required for the propagation of feature annotation.</text>
</comment>
<dbReference type="GO" id="GO:0005524">
    <property type="term" value="F:ATP binding"/>
    <property type="evidence" value="ECO:0007669"/>
    <property type="project" value="UniProtKB-UniRule"/>
</dbReference>
<dbReference type="NCBIfam" id="TIGR01379">
    <property type="entry name" value="thiL"/>
    <property type="match status" value="1"/>
</dbReference>
<dbReference type="SUPFAM" id="SSF55326">
    <property type="entry name" value="PurM N-terminal domain-like"/>
    <property type="match status" value="1"/>
</dbReference>
<dbReference type="KEGG" id="gbi:PG2T_09930"/>
<dbReference type="EC" id="2.7.4.16" evidence="2"/>
<feature type="binding site" evidence="2">
    <location>
        <position position="46"/>
    </location>
    <ligand>
        <name>Mg(2+)</name>
        <dbReference type="ChEBI" id="CHEBI:18420"/>
        <label>2</label>
    </ligand>
</feature>
<keyword evidence="2 5" id="KW-0418">Kinase</keyword>
<keyword evidence="6" id="KW-1185">Reference proteome</keyword>
<dbReference type="SUPFAM" id="SSF56042">
    <property type="entry name" value="PurM C-terminal domain-like"/>
    <property type="match status" value="1"/>
</dbReference>
<dbReference type="GO" id="GO:0009030">
    <property type="term" value="F:thiamine-phosphate kinase activity"/>
    <property type="evidence" value="ECO:0007669"/>
    <property type="project" value="UniProtKB-UniRule"/>
</dbReference>
<evidence type="ECO:0000259" key="3">
    <source>
        <dbReference type="Pfam" id="PF00586"/>
    </source>
</evidence>
<feature type="binding site" evidence="2">
    <location>
        <position position="210"/>
    </location>
    <ligand>
        <name>Mg(2+)</name>
        <dbReference type="ChEBI" id="CHEBI:18420"/>
        <label>3</label>
    </ligand>
</feature>
<dbReference type="InterPro" id="IPR006283">
    <property type="entry name" value="ThiL-like"/>
</dbReference>
<dbReference type="Pfam" id="PF00586">
    <property type="entry name" value="AIRS"/>
    <property type="match status" value="1"/>
</dbReference>
<feature type="binding site" evidence="2">
    <location>
        <position position="145"/>
    </location>
    <ligand>
        <name>ATP</name>
        <dbReference type="ChEBI" id="CHEBI:30616"/>
    </ligand>
</feature>
<comment type="similarity">
    <text evidence="2">Belongs to the thiamine-monophosphate kinase family.</text>
</comment>
<dbReference type="PANTHER" id="PTHR30270">
    <property type="entry name" value="THIAMINE-MONOPHOSPHATE KINASE"/>
    <property type="match status" value="1"/>
</dbReference>
<feature type="binding site" evidence="2">
    <location>
        <position position="74"/>
    </location>
    <ligand>
        <name>Mg(2+)</name>
        <dbReference type="ChEBI" id="CHEBI:18420"/>
        <label>3</label>
    </ligand>
</feature>
<dbReference type="Pfam" id="PF02769">
    <property type="entry name" value="AIRS_C"/>
    <property type="match status" value="1"/>
</dbReference>
<dbReference type="AlphaFoldDB" id="A0A1B1YUS7"/>
<dbReference type="InterPro" id="IPR036676">
    <property type="entry name" value="PurM-like_C_sf"/>
</dbReference>
<keyword evidence="2" id="KW-0460">Magnesium</keyword>
<dbReference type="GO" id="GO:0009229">
    <property type="term" value="P:thiamine diphosphate biosynthetic process"/>
    <property type="evidence" value="ECO:0007669"/>
    <property type="project" value="UniProtKB-UniRule"/>
</dbReference>
<evidence type="ECO:0000313" key="5">
    <source>
        <dbReference type="EMBL" id="ANX04467.1"/>
    </source>
</evidence>
<dbReference type="CDD" id="cd02194">
    <property type="entry name" value="ThiL"/>
    <property type="match status" value="1"/>
</dbReference>
<keyword evidence="2" id="KW-0479">Metal-binding</keyword>
<dbReference type="OrthoDB" id="9802811at2"/>
<dbReference type="STRING" id="1810504.PG2T_09930"/>
<keyword evidence="2" id="KW-0547">Nucleotide-binding</keyword>
<evidence type="ECO:0000256" key="2">
    <source>
        <dbReference type="HAMAP-Rule" id="MF_02128"/>
    </source>
</evidence>
<keyword evidence="2" id="KW-0808">Transferase</keyword>
<dbReference type="InParanoid" id="A0A1B1YUS7"/>
<feature type="domain" description="PurM-like C-terminal" evidence="4">
    <location>
        <begin position="149"/>
        <end position="295"/>
    </location>
</feature>
<sequence>MPGEFELIARHFAALTGRRADVVLGVGDDAALLDLPPGQELVATVDTLALGVHFFADCPPAALGHKALAVNLSDLAAMGAGPAWALLALTLPAADDAWLARFAAGFAALARSFDVSLVGGDTCRGPLAVTITALGHVPRGQALRRSGARAGDGVYVSGEIGAAGLAVRARRGEITLPAALATHAARRLDYPQPRVALGLALRGLASAAIDVSDGLLADLGHICASSGVGARLELARLPLPDGALAVATRESLVGSGDDYELCFTVPPRHEPALGALAASVGCALTCIGRIEAAPGLWLVDEAGQTRPAAQGGHDHFR</sequence>
<feature type="binding site" evidence="2">
    <location>
        <position position="213"/>
    </location>
    <ligand>
        <name>Mg(2+)</name>
        <dbReference type="ChEBI" id="CHEBI:18420"/>
        <label>5</label>
    </ligand>
</feature>
<feature type="binding site" evidence="2">
    <location>
        <position position="46"/>
    </location>
    <ligand>
        <name>Mg(2+)</name>
        <dbReference type="ChEBI" id="CHEBI:18420"/>
        <label>1</label>
    </ligand>
</feature>
<keyword evidence="1 2" id="KW-0784">Thiamine biosynthesis</keyword>
<accession>A0A1B1YUS7</accession>
<feature type="binding site" evidence="2">
    <location>
        <position position="74"/>
    </location>
    <ligand>
        <name>Mg(2+)</name>
        <dbReference type="ChEBI" id="CHEBI:18420"/>
        <label>4</label>
    </ligand>
</feature>
<dbReference type="PIRSF" id="PIRSF005303">
    <property type="entry name" value="Thiam_monoph_kin"/>
    <property type="match status" value="1"/>
</dbReference>
<comment type="catalytic activity">
    <reaction evidence="2">
        <text>thiamine phosphate + ATP = thiamine diphosphate + ADP</text>
        <dbReference type="Rhea" id="RHEA:15913"/>
        <dbReference type="ChEBI" id="CHEBI:30616"/>
        <dbReference type="ChEBI" id="CHEBI:37575"/>
        <dbReference type="ChEBI" id="CHEBI:58937"/>
        <dbReference type="ChEBI" id="CHEBI:456216"/>
        <dbReference type="EC" id="2.7.4.16"/>
    </reaction>
</comment>
<organism evidence="5 6">
    <name type="scientific">Immundisolibacter cernigliae</name>
    <dbReference type="NCBI Taxonomy" id="1810504"/>
    <lineage>
        <taxon>Bacteria</taxon>
        <taxon>Pseudomonadati</taxon>
        <taxon>Pseudomonadota</taxon>
        <taxon>Gammaproteobacteria</taxon>
        <taxon>Immundisolibacterales</taxon>
        <taxon>Immundisolibacteraceae</taxon>
        <taxon>Immundisolibacter</taxon>
    </lineage>
</organism>
<feature type="binding site" evidence="2">
    <location>
        <position position="212"/>
    </location>
    <ligand>
        <name>ATP</name>
        <dbReference type="ChEBI" id="CHEBI:30616"/>
    </ligand>
</feature>
<feature type="binding site" evidence="2">
    <location>
        <position position="29"/>
    </location>
    <ligand>
        <name>Mg(2+)</name>
        <dbReference type="ChEBI" id="CHEBI:18420"/>
        <label>4</label>
    </ligand>
</feature>
<evidence type="ECO:0000313" key="6">
    <source>
        <dbReference type="Proteomes" id="UP000092952"/>
    </source>
</evidence>
<dbReference type="Gene3D" id="3.90.650.10">
    <property type="entry name" value="PurM-like C-terminal domain"/>
    <property type="match status" value="1"/>
</dbReference>
<proteinExistence type="inferred from homology"/>
<feature type="binding site" evidence="2">
    <location>
        <position position="44"/>
    </location>
    <ligand>
        <name>Mg(2+)</name>
        <dbReference type="ChEBI" id="CHEBI:18420"/>
        <label>4</label>
    </ligand>
</feature>
<dbReference type="InterPro" id="IPR010918">
    <property type="entry name" value="PurM-like_C_dom"/>
</dbReference>
<feature type="binding site" evidence="2">
    <location>
        <position position="29"/>
    </location>
    <ligand>
        <name>Mg(2+)</name>
        <dbReference type="ChEBI" id="CHEBI:18420"/>
        <label>3</label>
    </ligand>
</feature>
<gene>
    <name evidence="2" type="primary">thiL</name>
    <name evidence="5" type="ORF">PG2T_09930</name>
</gene>
<name>A0A1B1YUS7_9GAMM</name>
<comment type="pathway">
    <text evidence="2">Cofactor biosynthesis; thiamine diphosphate biosynthesis; thiamine diphosphate from thiamine phosphate: step 1/1.</text>
</comment>
<dbReference type="Proteomes" id="UP000092952">
    <property type="component" value="Chromosome"/>
</dbReference>
<feature type="binding site" evidence="2">
    <location>
        <position position="53"/>
    </location>
    <ligand>
        <name>substrate</name>
    </ligand>
</feature>
<feature type="binding site" evidence="2">
    <location>
        <position position="121"/>
    </location>
    <ligand>
        <name>Mg(2+)</name>
        <dbReference type="ChEBI" id="CHEBI:18420"/>
        <label>1</label>
    </ligand>
</feature>
<evidence type="ECO:0000256" key="1">
    <source>
        <dbReference type="ARBA" id="ARBA00022977"/>
    </source>
</evidence>
<dbReference type="GO" id="GO:0009228">
    <property type="term" value="P:thiamine biosynthetic process"/>
    <property type="evidence" value="ECO:0007669"/>
    <property type="project" value="UniProtKB-KW"/>
</dbReference>
<feature type="binding site" evidence="2">
    <location>
        <begin position="120"/>
        <end position="121"/>
    </location>
    <ligand>
        <name>ATP</name>
        <dbReference type="ChEBI" id="CHEBI:30616"/>
    </ligand>
</feature>
<dbReference type="RefSeq" id="WP_068804714.1">
    <property type="nucleotide sequence ID" value="NZ_CP014671.1"/>
</dbReference>
<feature type="binding site" evidence="2">
    <location>
        <position position="257"/>
    </location>
    <ligand>
        <name>substrate</name>
    </ligand>
</feature>
<dbReference type="EMBL" id="CP014671">
    <property type="protein sequence ID" value="ANX04467.1"/>
    <property type="molecule type" value="Genomic_DNA"/>
</dbReference>
<dbReference type="UniPathway" id="UPA00060">
    <property type="reaction ID" value="UER00142"/>
</dbReference>
<comment type="function">
    <text evidence="2">Catalyzes the ATP-dependent phosphorylation of thiamine-monophosphate (TMP) to form thiamine-pyrophosphate (TPP), the active form of vitamin B1.</text>
</comment>
<feature type="binding site" evidence="2">
    <location>
        <position position="74"/>
    </location>
    <ligand>
        <name>Mg(2+)</name>
        <dbReference type="ChEBI" id="CHEBI:18420"/>
        <label>2</label>
    </ligand>
</feature>
<dbReference type="FunCoup" id="A0A1B1YUS7">
    <property type="interactions" value="384"/>
</dbReference>
<dbReference type="InterPro" id="IPR016188">
    <property type="entry name" value="PurM-like_N"/>
</dbReference>
<dbReference type="Gene3D" id="3.30.1330.10">
    <property type="entry name" value="PurM-like, N-terminal domain"/>
    <property type="match status" value="1"/>
</dbReference>
<dbReference type="GO" id="GO:0000287">
    <property type="term" value="F:magnesium ion binding"/>
    <property type="evidence" value="ECO:0007669"/>
    <property type="project" value="UniProtKB-UniRule"/>
</dbReference>
<keyword evidence="2" id="KW-0067">ATP-binding</keyword>
<protein>
    <recommendedName>
        <fullName evidence="2">Thiamine-monophosphate kinase</fullName>
        <shortName evidence="2">TMP kinase</shortName>
        <shortName evidence="2">Thiamine-phosphate kinase</shortName>
        <ecNumber evidence="2">2.7.4.16</ecNumber>
    </recommendedName>
</protein>
<dbReference type="HAMAP" id="MF_02128">
    <property type="entry name" value="TMP_kinase"/>
    <property type="match status" value="1"/>
</dbReference>
<reference evidence="6" key="1">
    <citation type="submission" date="2016-03" db="EMBL/GenBank/DDBJ databases">
        <title>Complete genome sequence of Solimmundus cernigliae, representing a novel lineage of polycyclic aromatic hydrocarbon degraders within the Gammaproteobacteria.</title>
        <authorList>
            <person name="Singleton D.R."/>
            <person name="Dickey A.N."/>
            <person name="Scholl E.H."/>
            <person name="Wright F.A."/>
            <person name="Aitken M.D."/>
        </authorList>
    </citation>
    <scope>NUCLEOTIDE SEQUENCE [LARGE SCALE GENOMIC DNA]</scope>
    <source>
        <strain evidence="6">TR3.2</strain>
    </source>
</reference>
<dbReference type="InterPro" id="IPR036921">
    <property type="entry name" value="PurM-like_N_sf"/>
</dbReference>
<comment type="miscellaneous">
    <text evidence="2">Reaction mechanism of ThiL seems to utilize a direct, inline transfer of the gamma-phosphate of ATP to TMP rather than a phosphorylated enzyme intermediate.</text>
</comment>
<feature type="domain" description="PurM-like N-terminal" evidence="3">
    <location>
        <begin position="27"/>
        <end position="137"/>
    </location>
</feature>
<evidence type="ECO:0000259" key="4">
    <source>
        <dbReference type="Pfam" id="PF02769"/>
    </source>
</evidence>